<proteinExistence type="inferred from homology"/>
<protein>
    <recommendedName>
        <fullName evidence="6">ABC transporter, substrate-binding protein (Cluster 1, maltose/g3p/polyamine/iron)</fullName>
    </recommendedName>
</protein>
<dbReference type="InterPro" id="IPR050490">
    <property type="entry name" value="Bact_solute-bd_prot1"/>
</dbReference>
<evidence type="ECO:0000313" key="5">
    <source>
        <dbReference type="EMBL" id="CAA9544816.1"/>
    </source>
</evidence>
<evidence type="ECO:0000256" key="1">
    <source>
        <dbReference type="ARBA" id="ARBA00004418"/>
    </source>
</evidence>
<accession>A0A6J4UCS3</accession>
<evidence type="ECO:0000256" key="2">
    <source>
        <dbReference type="ARBA" id="ARBA00008520"/>
    </source>
</evidence>
<dbReference type="PANTHER" id="PTHR43649">
    <property type="entry name" value="ARABINOSE-BINDING PROTEIN-RELATED"/>
    <property type="match status" value="1"/>
</dbReference>
<dbReference type="InterPro" id="IPR006059">
    <property type="entry name" value="SBP"/>
</dbReference>
<dbReference type="EMBL" id="CADCWL010000011">
    <property type="protein sequence ID" value="CAA9544816.1"/>
    <property type="molecule type" value="Genomic_DNA"/>
</dbReference>
<dbReference type="AlphaFoldDB" id="A0A6J4UCS3"/>
<evidence type="ECO:0000256" key="4">
    <source>
        <dbReference type="ARBA" id="ARBA00022729"/>
    </source>
</evidence>
<organism evidence="5">
    <name type="scientific">uncultured Thermomicrobiales bacterium</name>
    <dbReference type="NCBI Taxonomy" id="1645740"/>
    <lineage>
        <taxon>Bacteria</taxon>
        <taxon>Pseudomonadati</taxon>
        <taxon>Thermomicrobiota</taxon>
        <taxon>Thermomicrobia</taxon>
        <taxon>Thermomicrobiales</taxon>
        <taxon>environmental samples</taxon>
    </lineage>
</organism>
<gene>
    <name evidence="5" type="ORF">AVDCRST_MAG19-359</name>
</gene>
<keyword evidence="3" id="KW-0813">Transport</keyword>
<dbReference type="GO" id="GO:0042597">
    <property type="term" value="C:periplasmic space"/>
    <property type="evidence" value="ECO:0007669"/>
    <property type="project" value="UniProtKB-SubCell"/>
</dbReference>
<dbReference type="Gene3D" id="3.40.190.10">
    <property type="entry name" value="Periplasmic binding protein-like II"/>
    <property type="match status" value="2"/>
</dbReference>
<evidence type="ECO:0008006" key="6">
    <source>
        <dbReference type="Google" id="ProtNLM"/>
    </source>
</evidence>
<dbReference type="InterPro" id="IPR006311">
    <property type="entry name" value="TAT_signal"/>
</dbReference>
<reference evidence="5" key="1">
    <citation type="submission" date="2020-02" db="EMBL/GenBank/DDBJ databases">
        <authorList>
            <person name="Meier V. D."/>
        </authorList>
    </citation>
    <scope>NUCLEOTIDE SEQUENCE</scope>
    <source>
        <strain evidence="5">AVDCRST_MAG19</strain>
    </source>
</reference>
<keyword evidence="4" id="KW-0732">Signal</keyword>
<dbReference type="PANTHER" id="PTHR43649:SF34">
    <property type="entry name" value="ABC TRANSPORTER PERIPLASMIC-BINDING PROTEIN YCJN-RELATED"/>
    <property type="match status" value="1"/>
</dbReference>
<sequence length="538" mass="59192">MAEVHRNRSHALSRSVSRRSIVKAAAGAAAFSAVGLPGKAYRRALAQDDPRARLLATSDPEEAGTIALRTQVPRGAFQGQTVRFQGLSNANFHVNVFRPLSRAWEEHTGATVEWIEVTQADSYPRMSQALASNTVNFDILEASGGWEGDLLGGGHCLPMPDAVRNDPGYAFDDIVPYLQTPTRTWDGMLYGASIDGDMHHFNYRKDVFADADLAAEWTASGGQGAFGPPQTWQQVQAYSQFFAGKQFEGQPVYGILDSFRVDNTSQYFFHSRASAYGKHPDDPAFFFDLDMTPRINSPAFVRALEEMIAGLEYAPTDQQNADLLQNLGNFLAGTGTMCHWWADVGSNVNTSADSLVQGKVGYATLPSSPDVYNAQTKQWDTLPQPNKAPYLAFLGWGLYVMKAAEAEGVVDASWDLVSHLSGRDVSAWMNIYPSGMNPWRESHFQAPEWEASGFPVAEAEEYLASIRDSYNHPNRIVDLRIPGVGQYWGAAEAEWTRAVGGEVTAQEALDAAALRWNEITDTLGRERQIELYRASLGV</sequence>
<comment type="similarity">
    <text evidence="2">Belongs to the bacterial solute-binding protein 1 family.</text>
</comment>
<dbReference type="SUPFAM" id="SSF53850">
    <property type="entry name" value="Periplasmic binding protein-like II"/>
    <property type="match status" value="1"/>
</dbReference>
<comment type="subcellular location">
    <subcellularLocation>
        <location evidence="1">Periplasm</location>
    </subcellularLocation>
</comment>
<name>A0A6J4UCS3_9BACT</name>
<dbReference type="Pfam" id="PF01547">
    <property type="entry name" value="SBP_bac_1"/>
    <property type="match status" value="1"/>
</dbReference>
<dbReference type="PROSITE" id="PS51318">
    <property type="entry name" value="TAT"/>
    <property type="match status" value="1"/>
</dbReference>
<evidence type="ECO:0000256" key="3">
    <source>
        <dbReference type="ARBA" id="ARBA00022448"/>
    </source>
</evidence>